<comment type="caution">
    <text evidence="2">The sequence shown here is derived from an EMBL/GenBank/DDBJ whole genome shotgun (WGS) entry which is preliminary data.</text>
</comment>
<organism evidence="2 3">
    <name type="scientific">Orbilia javanica</name>
    <dbReference type="NCBI Taxonomy" id="47235"/>
    <lineage>
        <taxon>Eukaryota</taxon>
        <taxon>Fungi</taxon>
        <taxon>Dikarya</taxon>
        <taxon>Ascomycota</taxon>
        <taxon>Pezizomycotina</taxon>
        <taxon>Orbiliomycetes</taxon>
        <taxon>Orbiliales</taxon>
        <taxon>Orbiliaceae</taxon>
        <taxon>Orbilia</taxon>
    </lineage>
</organism>
<evidence type="ECO:0000313" key="2">
    <source>
        <dbReference type="EMBL" id="KAK6357367.1"/>
    </source>
</evidence>
<name>A0AAN8MVM6_9PEZI</name>
<evidence type="ECO:0000256" key="1">
    <source>
        <dbReference type="SAM" id="SignalP"/>
    </source>
</evidence>
<dbReference type="EMBL" id="JAVHNR010000001">
    <property type="protein sequence ID" value="KAK6357367.1"/>
    <property type="molecule type" value="Genomic_DNA"/>
</dbReference>
<feature type="signal peptide" evidence="1">
    <location>
        <begin position="1"/>
        <end position="26"/>
    </location>
</feature>
<protein>
    <submittedName>
        <fullName evidence="2">Uncharacterized protein</fullName>
    </submittedName>
</protein>
<proteinExistence type="predicted"/>
<evidence type="ECO:0000313" key="3">
    <source>
        <dbReference type="Proteomes" id="UP001313282"/>
    </source>
</evidence>
<keyword evidence="1" id="KW-0732">Signal</keyword>
<sequence>MSRPKPPNLILPLILLIITALPFITALPYITAREFEPISSPKSNLTLADFPNPINSNISTTQDSRPVEYRIPQSDPQWGYPIQISINGTIYCLADRSILGAPGSNITAYATIEKCKNEPGKVDYAQLWHGPGTFTTYVTVNKNATEPRFPGIFPEDTRFNSEWRRNMATRRCIASDFDHGFPGNSIELDPQQIKKYKGLVKGFVVLKGCDEDGRYQMGVVLLLC</sequence>
<dbReference type="Proteomes" id="UP001313282">
    <property type="component" value="Unassembled WGS sequence"/>
</dbReference>
<reference evidence="2 3" key="1">
    <citation type="submission" date="2019-10" db="EMBL/GenBank/DDBJ databases">
        <authorList>
            <person name="Palmer J.M."/>
        </authorList>
    </citation>
    <scope>NUCLEOTIDE SEQUENCE [LARGE SCALE GENOMIC DNA]</scope>
    <source>
        <strain evidence="2 3">TWF718</strain>
    </source>
</reference>
<gene>
    <name evidence="2" type="ORF">TWF718_001680</name>
</gene>
<keyword evidence="3" id="KW-1185">Reference proteome</keyword>
<dbReference type="AlphaFoldDB" id="A0AAN8MVM6"/>
<feature type="chain" id="PRO_5042849805" evidence="1">
    <location>
        <begin position="27"/>
        <end position="224"/>
    </location>
</feature>
<accession>A0AAN8MVM6</accession>